<reference evidence="9 10" key="1">
    <citation type="submission" date="2019-03" db="EMBL/GenBank/DDBJ databases">
        <title>The genome sequence of Nitrosococcus wardiae strain D1FHST reveals the archetypal metabolic capacity of ammonia-oxidizing Gammaproteobacteria.</title>
        <authorList>
            <person name="Wang L."/>
            <person name="Lim C.K."/>
            <person name="Hanson T.E."/>
            <person name="Dang H."/>
            <person name="Klotz M.G."/>
        </authorList>
    </citation>
    <scope>NUCLEOTIDE SEQUENCE [LARGE SCALE GENOMIC DNA]</scope>
    <source>
        <strain evidence="9 10">D1FHS</strain>
    </source>
</reference>
<evidence type="ECO:0000256" key="6">
    <source>
        <dbReference type="ARBA" id="ARBA00047942"/>
    </source>
</evidence>
<dbReference type="OrthoDB" id="9805629at2"/>
<evidence type="ECO:0000256" key="1">
    <source>
        <dbReference type="ARBA" id="ARBA00006594"/>
    </source>
</evidence>
<keyword evidence="5 8" id="KW-0949">S-adenosyl-L-methionine</keyword>
<evidence type="ECO:0000256" key="4">
    <source>
        <dbReference type="ARBA" id="ARBA00022679"/>
    </source>
</evidence>
<evidence type="ECO:0000256" key="2">
    <source>
        <dbReference type="ARBA" id="ARBA00011900"/>
    </source>
</evidence>
<dbReference type="SUPFAM" id="SSF53335">
    <property type="entry name" value="S-adenosyl-L-methionine-dependent methyltransferases"/>
    <property type="match status" value="1"/>
</dbReference>
<keyword evidence="4 8" id="KW-0808">Transferase</keyword>
<evidence type="ECO:0000313" key="9">
    <source>
        <dbReference type="EMBL" id="QBQ54289.1"/>
    </source>
</evidence>
<dbReference type="Proteomes" id="UP000294325">
    <property type="component" value="Chromosome"/>
</dbReference>
<feature type="binding site" evidence="7">
    <location>
        <position position="22"/>
    </location>
    <ligand>
        <name>S-adenosyl-L-methionine</name>
        <dbReference type="ChEBI" id="CHEBI:59789"/>
    </ligand>
</feature>
<dbReference type="REBASE" id="309721">
    <property type="entry name" value="M.NwaD1FHSORF7040P"/>
</dbReference>
<dbReference type="PRINTS" id="PR00505">
    <property type="entry name" value="D12N6MTFRASE"/>
</dbReference>
<dbReference type="AlphaFoldDB" id="A0A4P7BYH2"/>
<dbReference type="GO" id="GO:0043565">
    <property type="term" value="F:sequence-specific DNA binding"/>
    <property type="evidence" value="ECO:0007669"/>
    <property type="project" value="TreeGrafter"/>
</dbReference>
<comment type="similarity">
    <text evidence="1 8">Belongs to the N(4)/N(6)-methyltransferase family.</text>
</comment>
<dbReference type="InterPro" id="IPR012327">
    <property type="entry name" value="MeTrfase_D12"/>
</dbReference>
<evidence type="ECO:0000256" key="5">
    <source>
        <dbReference type="ARBA" id="ARBA00022691"/>
    </source>
</evidence>
<dbReference type="InterPro" id="IPR029063">
    <property type="entry name" value="SAM-dependent_MTases_sf"/>
</dbReference>
<feature type="binding site" evidence="7">
    <location>
        <position position="189"/>
    </location>
    <ligand>
        <name>S-adenosyl-L-methionine</name>
        <dbReference type="ChEBI" id="CHEBI:59789"/>
    </ligand>
</feature>
<sequence length="277" mass="31622">MSSDNASGGGYQRPFLKWAGNKYRLLAQIIQVLPQGKRLIEPFAGSAALFLNTEYERYLVNDINPDLITLYQILQQEGKDFIHYAGSFFTPRHNTPETYYRLRTRFNITDDPAEKAALFVYLNRHGYNGLCRYSASGVFNVPFGRYKRPYFPRKEMAAFHLKARQAKFTCLDFRKVFARARHGTVIYADPPYVPLSGTARFTHYSGHSFGPKEQEALSQNAERLAKRGIPVLISNHDTPSTRQAYRNAQLIGFSVTRFISCKGDQRAPVNEVLALFT</sequence>
<dbReference type="RefSeq" id="WP_134357439.1">
    <property type="nucleotide sequence ID" value="NZ_CP038033.1"/>
</dbReference>
<dbReference type="Gene3D" id="3.40.50.150">
    <property type="entry name" value="Vaccinia Virus protein VP39"/>
    <property type="match status" value="1"/>
</dbReference>
<dbReference type="GO" id="GO:0009007">
    <property type="term" value="F:site-specific DNA-methyltransferase (adenine-specific) activity"/>
    <property type="evidence" value="ECO:0007669"/>
    <property type="project" value="UniProtKB-UniRule"/>
</dbReference>
<dbReference type="PANTHER" id="PTHR30481:SF3">
    <property type="entry name" value="DNA ADENINE METHYLASE"/>
    <property type="match status" value="1"/>
</dbReference>
<comment type="catalytic activity">
    <reaction evidence="6 8">
        <text>a 2'-deoxyadenosine in DNA + S-adenosyl-L-methionine = an N(6)-methyl-2'-deoxyadenosine in DNA + S-adenosyl-L-homocysteine + H(+)</text>
        <dbReference type="Rhea" id="RHEA:15197"/>
        <dbReference type="Rhea" id="RHEA-COMP:12418"/>
        <dbReference type="Rhea" id="RHEA-COMP:12419"/>
        <dbReference type="ChEBI" id="CHEBI:15378"/>
        <dbReference type="ChEBI" id="CHEBI:57856"/>
        <dbReference type="ChEBI" id="CHEBI:59789"/>
        <dbReference type="ChEBI" id="CHEBI:90615"/>
        <dbReference type="ChEBI" id="CHEBI:90616"/>
        <dbReference type="EC" id="2.1.1.72"/>
    </reaction>
</comment>
<dbReference type="EC" id="2.1.1.72" evidence="2 8"/>
<dbReference type="InterPro" id="IPR002052">
    <property type="entry name" value="DNA_methylase_N6_adenine_CS"/>
</dbReference>
<evidence type="ECO:0000256" key="3">
    <source>
        <dbReference type="ARBA" id="ARBA00022603"/>
    </source>
</evidence>
<keyword evidence="3 8" id="KW-0489">Methyltransferase</keyword>
<keyword evidence="10" id="KW-1185">Reference proteome</keyword>
<accession>A0A4P7BYH2</accession>
<feature type="binding site" evidence="7">
    <location>
        <position position="62"/>
    </location>
    <ligand>
        <name>S-adenosyl-L-methionine</name>
        <dbReference type="ChEBI" id="CHEBI:59789"/>
    </ligand>
</feature>
<organism evidence="9 10">
    <name type="scientific">Nitrosococcus wardiae</name>
    <dbReference type="NCBI Taxonomy" id="1814290"/>
    <lineage>
        <taxon>Bacteria</taxon>
        <taxon>Pseudomonadati</taxon>
        <taxon>Pseudomonadota</taxon>
        <taxon>Gammaproteobacteria</taxon>
        <taxon>Chromatiales</taxon>
        <taxon>Chromatiaceae</taxon>
        <taxon>Nitrosococcus</taxon>
    </lineage>
</organism>
<dbReference type="GO" id="GO:0006298">
    <property type="term" value="P:mismatch repair"/>
    <property type="evidence" value="ECO:0007669"/>
    <property type="project" value="TreeGrafter"/>
</dbReference>
<evidence type="ECO:0000256" key="8">
    <source>
        <dbReference type="RuleBase" id="RU361257"/>
    </source>
</evidence>
<dbReference type="EMBL" id="CP038033">
    <property type="protein sequence ID" value="QBQ54289.1"/>
    <property type="molecule type" value="Genomic_DNA"/>
</dbReference>
<dbReference type="Gene3D" id="1.10.1020.10">
    <property type="entry name" value="Adenine-specific Methyltransferase, Domain 2"/>
    <property type="match status" value="1"/>
</dbReference>
<dbReference type="NCBIfam" id="TIGR00571">
    <property type="entry name" value="dam"/>
    <property type="match status" value="1"/>
</dbReference>
<dbReference type="Pfam" id="PF02086">
    <property type="entry name" value="MethyltransfD12"/>
    <property type="match status" value="1"/>
</dbReference>
<dbReference type="PROSITE" id="PS00092">
    <property type="entry name" value="N6_MTASE"/>
    <property type="match status" value="1"/>
</dbReference>
<dbReference type="GO" id="GO:1904047">
    <property type="term" value="F:S-adenosyl-L-methionine binding"/>
    <property type="evidence" value="ECO:0007669"/>
    <property type="project" value="TreeGrafter"/>
</dbReference>
<feature type="binding site" evidence="7">
    <location>
        <position position="18"/>
    </location>
    <ligand>
        <name>S-adenosyl-L-methionine</name>
        <dbReference type="ChEBI" id="CHEBI:59789"/>
    </ligand>
</feature>
<dbReference type="InterPro" id="IPR012263">
    <property type="entry name" value="M_m6A_EcoRV"/>
</dbReference>
<dbReference type="GO" id="GO:0032259">
    <property type="term" value="P:methylation"/>
    <property type="evidence" value="ECO:0007669"/>
    <property type="project" value="UniProtKB-KW"/>
</dbReference>
<evidence type="ECO:0000256" key="7">
    <source>
        <dbReference type="PIRSR" id="PIRSR000398-1"/>
    </source>
</evidence>
<name>A0A4P7BYH2_9GAMM</name>
<dbReference type="InterPro" id="IPR023095">
    <property type="entry name" value="Ade_MeTrfase_dom_2"/>
</dbReference>
<dbReference type="GO" id="GO:0009307">
    <property type="term" value="P:DNA restriction-modification system"/>
    <property type="evidence" value="ECO:0007669"/>
    <property type="project" value="InterPro"/>
</dbReference>
<proteinExistence type="inferred from homology"/>
<dbReference type="PANTHER" id="PTHR30481">
    <property type="entry name" value="DNA ADENINE METHYLASE"/>
    <property type="match status" value="1"/>
</dbReference>
<evidence type="ECO:0000313" key="10">
    <source>
        <dbReference type="Proteomes" id="UP000294325"/>
    </source>
</evidence>
<dbReference type="PIRSF" id="PIRSF000398">
    <property type="entry name" value="M_m6A_EcoRV"/>
    <property type="match status" value="1"/>
</dbReference>
<dbReference type="KEGG" id="nwr:E3U44_07040"/>
<gene>
    <name evidence="9" type="ORF">E3U44_07040</name>
</gene>
<protein>
    <recommendedName>
        <fullName evidence="2 8">Site-specific DNA-methyltransferase (adenine-specific)</fullName>
        <ecNumber evidence="2 8">2.1.1.72</ecNumber>
    </recommendedName>
</protein>